<dbReference type="Pfam" id="PF00041">
    <property type="entry name" value="fn3"/>
    <property type="match status" value="1"/>
</dbReference>
<evidence type="ECO:0000256" key="3">
    <source>
        <dbReference type="SAM" id="Phobius"/>
    </source>
</evidence>
<keyword evidence="3" id="KW-1133">Transmembrane helix</keyword>
<evidence type="ECO:0000313" key="6">
    <source>
        <dbReference type="Proteomes" id="UP000316495"/>
    </source>
</evidence>
<keyword evidence="3" id="KW-0812">Transmembrane</keyword>
<dbReference type="AlphaFoldDB" id="A0A554LP07"/>
<protein>
    <submittedName>
        <fullName evidence="5">Glycoside hydrolase family 16</fullName>
    </submittedName>
</protein>
<reference evidence="5 6" key="1">
    <citation type="submission" date="2017-07" db="EMBL/GenBank/DDBJ databases">
        <title>Mechanisms for carbon and nitrogen cycling indicate functional differentiation within the Candidate Phyla Radiation.</title>
        <authorList>
            <person name="Danczak R.E."/>
            <person name="Johnston M.D."/>
            <person name="Kenah C."/>
            <person name="Slattery M."/>
            <person name="Wrighton K.C."/>
            <person name="Wilkins M.J."/>
        </authorList>
    </citation>
    <scope>NUCLEOTIDE SEQUENCE [LARGE SCALE GENOMIC DNA]</scope>
    <source>
        <strain evidence="5">Athens1014_28</strain>
    </source>
</reference>
<dbReference type="PANTHER" id="PTHR46708:SF2">
    <property type="entry name" value="FIBRONECTIN TYPE-III DOMAIN-CONTAINING PROTEIN"/>
    <property type="match status" value="1"/>
</dbReference>
<dbReference type="PROSITE" id="PS50853">
    <property type="entry name" value="FN3"/>
    <property type="match status" value="2"/>
</dbReference>
<gene>
    <name evidence="5" type="ORF">Athens101428_237</name>
</gene>
<dbReference type="GO" id="GO:0016787">
    <property type="term" value="F:hydrolase activity"/>
    <property type="evidence" value="ECO:0007669"/>
    <property type="project" value="UniProtKB-KW"/>
</dbReference>
<evidence type="ECO:0000313" key="5">
    <source>
        <dbReference type="EMBL" id="TSC94607.1"/>
    </source>
</evidence>
<dbReference type="InterPro" id="IPR003961">
    <property type="entry name" value="FN3_dom"/>
</dbReference>
<feature type="region of interest" description="Disordered" evidence="2">
    <location>
        <begin position="185"/>
        <end position="210"/>
    </location>
</feature>
<evidence type="ECO:0000256" key="2">
    <source>
        <dbReference type="SAM" id="MobiDB-lite"/>
    </source>
</evidence>
<proteinExistence type="predicted"/>
<comment type="caution">
    <text evidence="5">The sequence shown here is derived from an EMBL/GenBank/DDBJ whole genome shotgun (WGS) entry which is preliminary data.</text>
</comment>
<name>A0A554LP07_9BACT</name>
<dbReference type="SUPFAM" id="SSF49265">
    <property type="entry name" value="Fibronectin type III"/>
    <property type="match status" value="1"/>
</dbReference>
<dbReference type="Gene3D" id="2.60.40.10">
    <property type="entry name" value="Immunoglobulins"/>
    <property type="match status" value="2"/>
</dbReference>
<feature type="transmembrane region" description="Helical" evidence="3">
    <location>
        <begin position="420"/>
        <end position="442"/>
    </location>
</feature>
<evidence type="ECO:0000256" key="1">
    <source>
        <dbReference type="ARBA" id="ARBA00022737"/>
    </source>
</evidence>
<keyword evidence="5" id="KW-0378">Hydrolase</keyword>
<accession>A0A554LP07</accession>
<dbReference type="InterPro" id="IPR050991">
    <property type="entry name" value="ECM_Regulatory_Proteins"/>
</dbReference>
<organism evidence="5 6">
    <name type="scientific">Candidatus Berkelbacteria bacterium Athens1014_28</name>
    <dbReference type="NCBI Taxonomy" id="2017145"/>
    <lineage>
        <taxon>Bacteria</taxon>
        <taxon>Candidatus Berkelbacteria</taxon>
    </lineage>
</organism>
<dbReference type="InterPro" id="IPR036116">
    <property type="entry name" value="FN3_sf"/>
</dbReference>
<dbReference type="SMART" id="SM00060">
    <property type="entry name" value="FN3"/>
    <property type="match status" value="1"/>
</dbReference>
<dbReference type="InterPro" id="IPR013783">
    <property type="entry name" value="Ig-like_fold"/>
</dbReference>
<keyword evidence="3" id="KW-0472">Membrane</keyword>
<sequence length="456" mass="49840">MKFPLQGMGGNMRKLFFSVLATLISIGAILPFYQNALAASEVDQQYTAGSGSVPIDSYLGRFAQTFMPTKTKLDKVQIELTNVVGSKSVNVSIRHYVVGAGWDEGNVATVPTQTVTNGWNTFDFDDITTTVSDTETYGIWVVSNTDGPQWKYTSGPSTYARGYAIWQSQDKVDWDYNFKSYGYDPEVPAGDTPPTDTGVTDGTTTTGEAPATITSSSIEKPTNLKAEYSNESNKKGDKLTWTASKTTAIDGYKIFRSETKGKSYLKVGQTEKSKVEYLDSAVVAGKTYYYVARTYKGVEQSASSNEASVTVPADAGPSAPTGLAIISYTDTTISISWAKNPETDISEYELATYIGDKQDKIVTVKSDKNEYTFKDLKPETTYKITLIAKNSALKTSNPSEISQKTHSALEGYSKKFEMTLLAWILSGVGVLLILALGVLLYIRKKKIKKTKPPVIN</sequence>
<dbReference type="CDD" id="cd00063">
    <property type="entry name" value="FN3"/>
    <property type="match status" value="1"/>
</dbReference>
<dbReference type="Proteomes" id="UP000316495">
    <property type="component" value="Unassembled WGS sequence"/>
</dbReference>
<dbReference type="EMBL" id="VMGN01000009">
    <property type="protein sequence ID" value="TSC94607.1"/>
    <property type="molecule type" value="Genomic_DNA"/>
</dbReference>
<evidence type="ECO:0000259" key="4">
    <source>
        <dbReference type="PROSITE" id="PS50853"/>
    </source>
</evidence>
<keyword evidence="1" id="KW-0677">Repeat</keyword>
<feature type="domain" description="Fibronectin type-III" evidence="4">
    <location>
        <begin position="319"/>
        <end position="411"/>
    </location>
</feature>
<feature type="domain" description="Fibronectin type-III" evidence="4">
    <location>
        <begin position="220"/>
        <end position="314"/>
    </location>
</feature>
<feature type="compositionally biased region" description="Low complexity" evidence="2">
    <location>
        <begin position="188"/>
        <end position="210"/>
    </location>
</feature>
<dbReference type="PANTHER" id="PTHR46708">
    <property type="entry name" value="TENASCIN"/>
    <property type="match status" value="1"/>
</dbReference>